<comment type="catalytic activity">
    <reaction evidence="6">
        <text>a (3R)-hydroxyacyl-[ACP] + UDP-N-acetyl-alpha-D-glucosamine = a UDP-3-O-[(3R)-3-hydroxyacyl]-N-acetyl-alpha-D-glucosamine + holo-[ACP]</text>
        <dbReference type="Rhea" id="RHEA:67812"/>
        <dbReference type="Rhea" id="RHEA-COMP:9685"/>
        <dbReference type="Rhea" id="RHEA-COMP:9945"/>
        <dbReference type="ChEBI" id="CHEBI:57705"/>
        <dbReference type="ChEBI" id="CHEBI:64479"/>
        <dbReference type="ChEBI" id="CHEBI:78827"/>
        <dbReference type="ChEBI" id="CHEBI:173225"/>
        <dbReference type="EC" id="2.3.1.129"/>
    </reaction>
</comment>
<comment type="pathway">
    <text evidence="6">Glycolipid biosynthesis; lipid IV(A) biosynthesis; lipid IV(A) from (3R)-3-hydroxytetradecanoyl-[acyl-carrier-protein] and UDP-N-acetyl-alpha-D-glucosamine: step 1/6.</text>
</comment>
<dbReference type="Gene3D" id="2.160.10.10">
    <property type="entry name" value="Hexapeptide repeat proteins"/>
    <property type="match status" value="1"/>
</dbReference>
<comment type="subcellular location">
    <subcellularLocation>
        <location evidence="6">Cytoplasm</location>
    </subcellularLocation>
</comment>
<dbReference type="Pfam" id="PF00132">
    <property type="entry name" value="Hexapep"/>
    <property type="match status" value="2"/>
</dbReference>
<evidence type="ECO:0000256" key="2">
    <source>
        <dbReference type="ARBA" id="ARBA00022556"/>
    </source>
</evidence>
<dbReference type="EC" id="2.3.1.129" evidence="6"/>
<dbReference type="GO" id="GO:0005737">
    <property type="term" value="C:cytoplasm"/>
    <property type="evidence" value="ECO:0007669"/>
    <property type="project" value="UniProtKB-SubCell"/>
</dbReference>
<reference evidence="8" key="1">
    <citation type="submission" date="2017-10" db="EMBL/GenBank/DDBJ databases">
        <title>Chryseobacterium sp. B5 is a hydrocarbonoclastic and plant growth promoting bacterium.</title>
        <authorList>
            <person name="Thijs S."/>
            <person name="Gkorezis P."/>
            <person name="Van Hamme J."/>
        </authorList>
    </citation>
    <scope>NUCLEOTIDE SEQUENCE</scope>
    <source>
        <strain evidence="8">B5</strain>
    </source>
</reference>
<keyword evidence="4 6" id="KW-0443">Lipid metabolism</keyword>
<evidence type="ECO:0000256" key="5">
    <source>
        <dbReference type="ARBA" id="ARBA00023315"/>
    </source>
</evidence>
<evidence type="ECO:0000259" key="7">
    <source>
        <dbReference type="Pfam" id="PF13720"/>
    </source>
</evidence>
<evidence type="ECO:0000256" key="6">
    <source>
        <dbReference type="HAMAP-Rule" id="MF_00387"/>
    </source>
</evidence>
<dbReference type="InterPro" id="IPR001451">
    <property type="entry name" value="Hexapep"/>
</dbReference>
<evidence type="ECO:0000313" key="8">
    <source>
        <dbReference type="EMBL" id="PII36862.1"/>
    </source>
</evidence>
<organism evidence="8">
    <name type="scientific">Chryseobacterium sp. B5</name>
    <dbReference type="NCBI Taxonomy" id="2050562"/>
    <lineage>
        <taxon>Bacteria</taxon>
        <taxon>Pseudomonadati</taxon>
        <taxon>Bacteroidota</taxon>
        <taxon>Flavobacteriia</taxon>
        <taxon>Flavobacteriales</taxon>
        <taxon>Weeksellaceae</taxon>
        <taxon>Chryseobacterium group</taxon>
        <taxon>Chryseobacterium</taxon>
    </lineage>
</organism>
<dbReference type="HAMAP" id="MF_00387">
    <property type="entry name" value="LpxA"/>
    <property type="match status" value="1"/>
</dbReference>
<dbReference type="InterPro" id="IPR029098">
    <property type="entry name" value="Acetyltransf_C"/>
</dbReference>
<gene>
    <name evidence="6" type="primary">lpxA</name>
    <name evidence="8" type="ORF">CTI11_04630</name>
</gene>
<dbReference type="Pfam" id="PF13720">
    <property type="entry name" value="Acetyltransf_11"/>
    <property type="match status" value="1"/>
</dbReference>
<keyword evidence="6" id="KW-0677">Repeat</keyword>
<dbReference type="UniPathway" id="UPA00359">
    <property type="reaction ID" value="UER00477"/>
</dbReference>
<dbReference type="PANTHER" id="PTHR43480:SF1">
    <property type="entry name" value="ACYL-[ACYL-CARRIER-PROTEIN]--UDP-N-ACETYLGLUCOSAMINE O-ACYLTRANSFERASE, MITOCHONDRIAL-RELATED"/>
    <property type="match status" value="1"/>
</dbReference>
<accession>A0A2G7TAC3</accession>
<dbReference type="Gene3D" id="1.20.1180.10">
    <property type="entry name" value="Udp N-acetylglucosamine O-acyltransferase, C-terminal domain"/>
    <property type="match status" value="1"/>
</dbReference>
<proteinExistence type="inferred from homology"/>
<comment type="subunit">
    <text evidence="6">Homotrimer.</text>
</comment>
<dbReference type="InterPro" id="IPR011004">
    <property type="entry name" value="Trimer_LpxA-like_sf"/>
</dbReference>
<comment type="function">
    <text evidence="6">Involved in the biosynthesis of lipid A, a phosphorylated glycolipid that anchors the lipopolysaccharide to the outer membrane of the cell.</text>
</comment>
<protein>
    <recommendedName>
        <fullName evidence="6">Acyl-[acyl-carrier-protein]--UDP-N-acetylglucosamine O-acyltransferase</fullName>
        <shortName evidence="6">UDP-N-acetylglucosamine acyltransferase</shortName>
        <ecNumber evidence="6">2.3.1.129</ecNumber>
    </recommendedName>
</protein>
<evidence type="ECO:0000256" key="4">
    <source>
        <dbReference type="ARBA" id="ARBA00023098"/>
    </source>
</evidence>
<dbReference type="EMBL" id="PEKC01000010">
    <property type="protein sequence ID" value="PII36862.1"/>
    <property type="molecule type" value="Genomic_DNA"/>
</dbReference>
<evidence type="ECO:0000256" key="1">
    <source>
        <dbReference type="ARBA" id="ARBA00022516"/>
    </source>
</evidence>
<dbReference type="NCBIfam" id="NF003657">
    <property type="entry name" value="PRK05289.1"/>
    <property type="match status" value="1"/>
</dbReference>
<comment type="caution">
    <text evidence="8">The sequence shown here is derived from an EMBL/GenBank/DDBJ whole genome shotgun (WGS) entry which is preliminary data.</text>
</comment>
<dbReference type="InterPro" id="IPR010137">
    <property type="entry name" value="Lipid_A_LpxA"/>
</dbReference>
<dbReference type="NCBIfam" id="TIGR01852">
    <property type="entry name" value="lipid_A_lpxA"/>
    <property type="match status" value="1"/>
</dbReference>
<dbReference type="SUPFAM" id="SSF51161">
    <property type="entry name" value="Trimeric LpxA-like enzymes"/>
    <property type="match status" value="1"/>
</dbReference>
<dbReference type="GO" id="GO:0008780">
    <property type="term" value="F:acyl-[acyl-carrier-protein]-UDP-N-acetylglucosamine O-acyltransferase activity"/>
    <property type="evidence" value="ECO:0007669"/>
    <property type="project" value="UniProtKB-UniRule"/>
</dbReference>
<dbReference type="AlphaFoldDB" id="A0A2G7TAC3"/>
<keyword evidence="1 6" id="KW-0444">Lipid biosynthesis</keyword>
<name>A0A2G7TAC3_9FLAO</name>
<comment type="similarity">
    <text evidence="6">Belongs to the transferase hexapeptide repeat family. LpxA subfamily.</text>
</comment>
<dbReference type="InterPro" id="IPR037157">
    <property type="entry name" value="Acetyltransf_C_sf"/>
</dbReference>
<keyword evidence="2 6" id="KW-0441">Lipid A biosynthesis</keyword>
<feature type="domain" description="UDP N-acetylglucosamine O-acyltransferase C-terminal" evidence="7">
    <location>
        <begin position="179"/>
        <end position="263"/>
    </location>
</feature>
<dbReference type="PIRSF" id="PIRSF000456">
    <property type="entry name" value="UDP-GlcNAc_acltr"/>
    <property type="match status" value="1"/>
</dbReference>
<sequence>MAGIERIHPTALIDSAAQLDSSVSVGPYAVIGPHVEIGAGTTIGAHCVVEGHTRIGCDNRIFQFASLGAQPQDKKYAGEPTRLVIGDRNTVREFCTFNAGTVQDQGVTVIGHDNWIMAYVHVAHDCVVGSHTILANNATLAGHVHVGDHVILGGLTGVHQFTKVGAHAMAGFASHISQDVPPFMMVDGNPLAVRGFNIEGLRRRGFGPQRIQAIKQMHRLLYRQGLTLEAARDAIGALAGEQPEAAADVSLMLDFLAASTRGIAR</sequence>
<dbReference type="GO" id="GO:0016020">
    <property type="term" value="C:membrane"/>
    <property type="evidence" value="ECO:0007669"/>
    <property type="project" value="GOC"/>
</dbReference>
<dbReference type="CDD" id="cd03351">
    <property type="entry name" value="LbH_UDP-GlcNAc_AT"/>
    <property type="match status" value="1"/>
</dbReference>
<keyword evidence="5 6" id="KW-0012">Acyltransferase</keyword>
<evidence type="ECO:0000256" key="3">
    <source>
        <dbReference type="ARBA" id="ARBA00022679"/>
    </source>
</evidence>
<dbReference type="PANTHER" id="PTHR43480">
    <property type="entry name" value="ACYL-[ACYL-CARRIER-PROTEIN]--UDP-N-ACETYLGLUCOSAMINE O-ACYLTRANSFERASE"/>
    <property type="match status" value="1"/>
</dbReference>
<dbReference type="GO" id="GO:0009245">
    <property type="term" value="P:lipid A biosynthetic process"/>
    <property type="evidence" value="ECO:0007669"/>
    <property type="project" value="UniProtKB-UniRule"/>
</dbReference>
<keyword evidence="3 6" id="KW-0808">Transferase</keyword>
<keyword evidence="6" id="KW-0963">Cytoplasm</keyword>